<evidence type="ECO:0000259" key="2">
    <source>
        <dbReference type="Pfam" id="PF01648"/>
    </source>
</evidence>
<dbReference type="OMA" id="GVWATKE"/>
<organism evidence="3 4">
    <name type="scientific">Henningerozyma blattae (strain ATCC 34711 / CBS 6284 / DSM 70876 / NBRC 10599 / NRRL Y-10934 / UCD 77-7)</name>
    <name type="common">Yeast</name>
    <name type="synonym">Tetrapisispora blattae</name>
    <dbReference type="NCBI Taxonomy" id="1071380"/>
    <lineage>
        <taxon>Eukaryota</taxon>
        <taxon>Fungi</taxon>
        <taxon>Dikarya</taxon>
        <taxon>Ascomycota</taxon>
        <taxon>Saccharomycotina</taxon>
        <taxon>Saccharomycetes</taxon>
        <taxon>Saccharomycetales</taxon>
        <taxon>Saccharomycetaceae</taxon>
        <taxon>Henningerozyma</taxon>
    </lineage>
</organism>
<dbReference type="AlphaFoldDB" id="I2GYM6"/>
<keyword evidence="4" id="KW-1185">Reference proteome</keyword>
<dbReference type="Proteomes" id="UP000002866">
    <property type="component" value="Chromosome 2"/>
</dbReference>
<dbReference type="SUPFAM" id="SSF56214">
    <property type="entry name" value="4'-phosphopantetheinyl transferase"/>
    <property type="match status" value="1"/>
</dbReference>
<proteinExistence type="predicted"/>
<dbReference type="OrthoDB" id="15433at2759"/>
<dbReference type="eggNOG" id="ENOG502S43T">
    <property type="taxonomic scope" value="Eukaryota"/>
</dbReference>
<evidence type="ECO:0000256" key="1">
    <source>
        <dbReference type="ARBA" id="ARBA00022679"/>
    </source>
</evidence>
<dbReference type="Pfam" id="PF01648">
    <property type="entry name" value="ACPS"/>
    <property type="match status" value="1"/>
</dbReference>
<accession>I2GYM6</accession>
<keyword evidence="1" id="KW-0808">Transferase</keyword>
<dbReference type="STRING" id="1071380.I2GYM6"/>
<name>I2GYM6_HENB6</name>
<dbReference type="InParanoid" id="I2GYM6"/>
<dbReference type="EMBL" id="HE806317">
    <property type="protein sequence ID" value="CCH59228.1"/>
    <property type="molecule type" value="Genomic_DNA"/>
</dbReference>
<dbReference type="GO" id="GO:0005739">
    <property type="term" value="C:mitochondrion"/>
    <property type="evidence" value="ECO:0007669"/>
    <property type="project" value="EnsemblFungi"/>
</dbReference>
<dbReference type="GO" id="GO:0008897">
    <property type="term" value="F:holo-[acyl-carrier-protein] synthase activity"/>
    <property type="evidence" value="ECO:0007669"/>
    <property type="project" value="EnsemblFungi"/>
</dbReference>
<dbReference type="HOGENOM" id="CLU_089696_4_1_1"/>
<dbReference type="RefSeq" id="XP_004178747.1">
    <property type="nucleotide sequence ID" value="XM_004178699.1"/>
</dbReference>
<evidence type="ECO:0000313" key="4">
    <source>
        <dbReference type="Proteomes" id="UP000002866"/>
    </source>
</evidence>
<feature type="domain" description="4'-phosphopantetheinyl transferase" evidence="2">
    <location>
        <begin position="13"/>
        <end position="88"/>
    </location>
</feature>
<dbReference type="KEGG" id="tbl:TBLA_0B03900"/>
<dbReference type="GO" id="GO:0031108">
    <property type="term" value="P:holo-[acyl-carrier-protein] biosynthetic process"/>
    <property type="evidence" value="ECO:0007669"/>
    <property type="project" value="EnsemblFungi"/>
</dbReference>
<dbReference type="GeneID" id="14494231"/>
<evidence type="ECO:0000313" key="3">
    <source>
        <dbReference type="EMBL" id="CCH59228.1"/>
    </source>
</evidence>
<sequence length="172" mass="19642">MRGSIQGFSTIYSIGNDVVKLPRISKLLAQYPLDQKNGKLENQITFQRIASKFMHPIEYSNIDKHQNNLVTYIGGIWATKEAIFKALSGFVPKKDLPPAQTIYTGLFYKINSIENGAPFVIFDDTFKSKYPQFQLFYNTYIQDTNLKALLSIAHDGDYLFANSMLVKDKKKI</sequence>
<dbReference type="FunCoup" id="I2GYM6">
    <property type="interactions" value="38"/>
</dbReference>
<dbReference type="Gene3D" id="3.90.470.20">
    <property type="entry name" value="4'-phosphopantetheinyl transferase domain"/>
    <property type="match status" value="1"/>
</dbReference>
<gene>
    <name evidence="3" type="primary">TBLA0B03900</name>
    <name evidence="3" type="ORF">TBLA_0B03900</name>
</gene>
<dbReference type="GO" id="GO:0000287">
    <property type="term" value="F:magnesium ion binding"/>
    <property type="evidence" value="ECO:0007669"/>
    <property type="project" value="InterPro"/>
</dbReference>
<dbReference type="InterPro" id="IPR008278">
    <property type="entry name" value="4-PPantetheinyl_Trfase_dom"/>
</dbReference>
<protein>
    <recommendedName>
        <fullName evidence="2">4'-phosphopantetheinyl transferase domain-containing protein</fullName>
    </recommendedName>
</protein>
<dbReference type="InterPro" id="IPR037143">
    <property type="entry name" value="4-PPantetheinyl_Trfase_dom_sf"/>
</dbReference>
<reference evidence="3 4" key="1">
    <citation type="journal article" date="2011" name="Proc. Natl. Acad. Sci. U.S.A.">
        <title>Evolutionary erosion of yeast sex chromosomes by mating-type switching accidents.</title>
        <authorList>
            <person name="Gordon J.L."/>
            <person name="Armisen D."/>
            <person name="Proux-Wera E."/>
            <person name="Oheigeartaigh S.S."/>
            <person name="Byrne K.P."/>
            <person name="Wolfe K.H."/>
        </authorList>
    </citation>
    <scope>NUCLEOTIDE SEQUENCE [LARGE SCALE GENOMIC DNA]</scope>
    <source>
        <strain evidence="4">ATCC 34711 / CBS 6284 / DSM 70876 / NBRC 10599 / NRRL Y-10934 / UCD 77-7</strain>
    </source>
</reference>